<evidence type="ECO:0000256" key="2">
    <source>
        <dbReference type="SAM" id="MobiDB-lite"/>
    </source>
</evidence>
<feature type="region of interest" description="Disordered" evidence="2">
    <location>
        <begin position="625"/>
        <end position="658"/>
    </location>
</feature>
<keyword evidence="5" id="KW-1185">Reference proteome</keyword>
<comment type="caution">
    <text evidence="4">The sequence shown here is derived from an EMBL/GenBank/DDBJ whole genome shotgun (WGS) entry which is preliminary data.</text>
</comment>
<dbReference type="PANTHER" id="PTHR12563:SF17">
    <property type="entry name" value="DIHYDROXYACETONE PHOSPHATE ACYLTRANSFERASE"/>
    <property type="match status" value="1"/>
</dbReference>
<proteinExistence type="predicted"/>
<evidence type="ECO:0000313" key="5">
    <source>
        <dbReference type="Proteomes" id="UP000468735"/>
    </source>
</evidence>
<reference evidence="4 5" key="1">
    <citation type="submission" date="2019-09" db="EMBL/GenBank/DDBJ databases">
        <title>Actinomadura physcomitrii sp. nov., a novel actinomycete isolated from moss [Physcomitrium sphaericum (Ludw) Fuernr].</title>
        <authorList>
            <person name="Zhuang X."/>
            <person name="Liu C."/>
        </authorList>
    </citation>
    <scope>NUCLEOTIDE SEQUENCE [LARGE SCALE GENOMIC DNA]</scope>
    <source>
        <strain evidence="4 5">HMC1</strain>
    </source>
</reference>
<dbReference type="EMBL" id="WBMT01000004">
    <property type="protein sequence ID" value="KAB2350350.1"/>
    <property type="molecule type" value="Genomic_DNA"/>
</dbReference>
<dbReference type="PANTHER" id="PTHR12563">
    <property type="entry name" value="GLYCEROL-3-PHOSPHATE ACYLTRANSFERASE"/>
    <property type="match status" value="1"/>
</dbReference>
<dbReference type="OrthoDB" id="335193at2"/>
<dbReference type="GO" id="GO:0012505">
    <property type="term" value="C:endomembrane system"/>
    <property type="evidence" value="ECO:0007669"/>
    <property type="project" value="UniProtKB-SubCell"/>
</dbReference>
<dbReference type="GO" id="GO:0006629">
    <property type="term" value="P:lipid metabolic process"/>
    <property type="evidence" value="ECO:0007669"/>
    <property type="project" value="InterPro"/>
</dbReference>
<accession>A0A6H9Z6F4</accession>
<organism evidence="4 5">
    <name type="scientific">Actinomadura rudentiformis</name>
    <dbReference type="NCBI Taxonomy" id="359158"/>
    <lineage>
        <taxon>Bacteria</taxon>
        <taxon>Bacillati</taxon>
        <taxon>Actinomycetota</taxon>
        <taxon>Actinomycetes</taxon>
        <taxon>Streptosporangiales</taxon>
        <taxon>Thermomonosporaceae</taxon>
        <taxon>Actinomadura</taxon>
    </lineage>
</organism>
<dbReference type="RefSeq" id="WP_151560098.1">
    <property type="nucleotide sequence ID" value="NZ_WBMT01000004.1"/>
</dbReference>
<feature type="domain" description="Phospholipid/glycerol acyltransferase" evidence="3">
    <location>
        <begin position="92"/>
        <end position="219"/>
    </location>
</feature>
<dbReference type="SMART" id="SM00563">
    <property type="entry name" value="PlsC"/>
    <property type="match status" value="1"/>
</dbReference>
<feature type="region of interest" description="Disordered" evidence="2">
    <location>
        <begin position="547"/>
        <end position="570"/>
    </location>
</feature>
<comment type="subcellular location">
    <subcellularLocation>
        <location evidence="1">Endomembrane system</location>
        <topology evidence="1">Peripheral membrane protein</topology>
    </subcellularLocation>
</comment>
<dbReference type="Pfam" id="PF01553">
    <property type="entry name" value="Acyltransferase"/>
    <property type="match status" value="1"/>
</dbReference>
<name>A0A6H9Z6F4_9ACTN</name>
<gene>
    <name evidence="4" type="ORF">F8566_11290</name>
</gene>
<dbReference type="InterPro" id="IPR002123">
    <property type="entry name" value="Plipid/glycerol_acylTrfase"/>
</dbReference>
<feature type="compositionally biased region" description="Low complexity" evidence="2">
    <location>
        <begin position="625"/>
        <end position="652"/>
    </location>
</feature>
<dbReference type="InterPro" id="IPR045520">
    <property type="entry name" value="GPAT/DHAPAT_C"/>
</dbReference>
<evidence type="ECO:0000313" key="4">
    <source>
        <dbReference type="EMBL" id="KAB2350350.1"/>
    </source>
</evidence>
<dbReference type="GO" id="GO:0005886">
    <property type="term" value="C:plasma membrane"/>
    <property type="evidence" value="ECO:0007669"/>
    <property type="project" value="TreeGrafter"/>
</dbReference>
<dbReference type="InterPro" id="IPR022284">
    <property type="entry name" value="GPAT/DHAPAT"/>
</dbReference>
<evidence type="ECO:0000256" key="1">
    <source>
        <dbReference type="ARBA" id="ARBA00004184"/>
    </source>
</evidence>
<dbReference type="Proteomes" id="UP000468735">
    <property type="component" value="Unassembled WGS sequence"/>
</dbReference>
<evidence type="ECO:0000259" key="3">
    <source>
        <dbReference type="SMART" id="SM00563"/>
    </source>
</evidence>
<dbReference type="AlphaFoldDB" id="A0A6H9Z6F4"/>
<dbReference type="Pfam" id="PF19277">
    <property type="entry name" value="GPAT_C"/>
    <property type="match status" value="1"/>
</dbReference>
<dbReference type="SUPFAM" id="SSF69593">
    <property type="entry name" value="Glycerol-3-phosphate (1)-acyltransferase"/>
    <property type="match status" value="1"/>
</dbReference>
<protein>
    <recommendedName>
        <fullName evidence="3">Phospholipid/glycerol acyltransferase domain-containing protein</fullName>
    </recommendedName>
</protein>
<dbReference type="GO" id="GO:0008374">
    <property type="term" value="F:O-acyltransferase activity"/>
    <property type="evidence" value="ECO:0007669"/>
    <property type="project" value="InterPro"/>
</dbReference>
<sequence length="658" mass="71109">MGRTSLGPVIKDVLGAPAVQAETARLAAQLGLSTGDAEEKLKAHLRLLVPSQEERAMRLLHAISHPVVCCWNLQAERSAAAVLHRLSARHPLVFLPAHRCYADPMVLATTLRAVGLPPTIRFTGDTMAFWPIGHLGRRAGSVFIRRNLAGDPLYALAVRSYLRYAVRQGHNLEWYPEGGRSRTGRLRPFQHGLIRDLVDVLDESPSGDAYVVPVTIAYELLPDVERLVAEDAGFIKSARGMRWLIDQCRTSRRLRGGRAWISFGTPFSIRECTGLPQAQRSADVPGTSREATATQASGWRATHAVGAELARRLQASTPVTPGCLLILLLNGGHREPRDVWQIMRELKPLMAFISDRAIPAVNMRSLTSQGEVQRTLGRLIRAGAITAETPKPTSPRRYRIGPEQAHLAAFYQEQAVHWFVPRAVAELVLATAANSTVATVESRALRLHGVLDGLVPLSEPTAFLEALHRELAAMGWTDGEVDAVVAPNSPTRLLAAQPFLLAHRVLGAPLEAALAAANALARNDVQARDPQATDLQARDPQMEAPQAGALQLPPGQGALSGRWPESRSRERWRAATVAADKATTSEKTAITDKADPCGERRRAYAAELAVLVHGLDLTADLDARATDGAPAPLPLADSKLAASSSHDASSNDEGQANP</sequence>